<protein>
    <recommendedName>
        <fullName evidence="1">PiggyBac transposable element-derived protein domain-containing protein</fullName>
    </recommendedName>
</protein>
<dbReference type="AlphaFoldDB" id="A0A1D1V7Z4"/>
<dbReference type="Proteomes" id="UP000186922">
    <property type="component" value="Unassembled WGS sequence"/>
</dbReference>
<dbReference type="PANTHER" id="PTHR46599">
    <property type="entry name" value="PIGGYBAC TRANSPOSABLE ELEMENT-DERIVED PROTEIN 4"/>
    <property type="match status" value="1"/>
</dbReference>
<proteinExistence type="predicted"/>
<gene>
    <name evidence="2" type="primary">RvY_06363</name>
    <name evidence="2" type="synonym">RvY_06363.1</name>
    <name evidence="2" type="ORF">RvY_06363-1</name>
</gene>
<name>A0A1D1V7Z4_RAMVA</name>
<evidence type="ECO:0000313" key="2">
    <source>
        <dbReference type="EMBL" id="GAU94628.1"/>
    </source>
</evidence>
<comment type="caution">
    <text evidence="2">The sequence shown here is derived from an EMBL/GenBank/DDBJ whole genome shotgun (WGS) entry which is preliminary data.</text>
</comment>
<accession>A0A1D1V7Z4</accession>
<evidence type="ECO:0000259" key="1">
    <source>
        <dbReference type="Pfam" id="PF13843"/>
    </source>
</evidence>
<dbReference type="InterPro" id="IPR029526">
    <property type="entry name" value="PGBD"/>
</dbReference>
<dbReference type="Pfam" id="PF13843">
    <property type="entry name" value="DDE_Tnp_1_7"/>
    <property type="match status" value="1"/>
</dbReference>
<feature type="domain" description="PiggyBac transposable element-derived protein" evidence="1">
    <location>
        <begin position="24"/>
        <end position="173"/>
    </location>
</feature>
<evidence type="ECO:0000313" key="3">
    <source>
        <dbReference type="Proteomes" id="UP000186922"/>
    </source>
</evidence>
<dbReference type="PANTHER" id="PTHR46599:SF6">
    <property type="entry name" value="DUAL SPECIFICITY PHOSPHATASE 26"/>
    <property type="match status" value="1"/>
</dbReference>
<keyword evidence="3" id="KW-1185">Reference proteome</keyword>
<dbReference type="STRING" id="947166.A0A1D1V7Z4"/>
<dbReference type="OrthoDB" id="10030973at2759"/>
<dbReference type="EMBL" id="BDGG01000002">
    <property type="protein sequence ID" value="GAU94628.1"/>
    <property type="molecule type" value="Genomic_DNA"/>
</dbReference>
<organism evidence="2 3">
    <name type="scientific">Ramazzottius varieornatus</name>
    <name type="common">Water bear</name>
    <name type="synonym">Tardigrade</name>
    <dbReference type="NCBI Taxonomy" id="947166"/>
    <lineage>
        <taxon>Eukaryota</taxon>
        <taxon>Metazoa</taxon>
        <taxon>Ecdysozoa</taxon>
        <taxon>Tardigrada</taxon>
        <taxon>Eutardigrada</taxon>
        <taxon>Parachela</taxon>
        <taxon>Hypsibioidea</taxon>
        <taxon>Ramazzottiidae</taxon>
        <taxon>Ramazzottius</taxon>
    </lineage>
</organism>
<sequence>MTGPGGVTARARSQVSKITDSLGLFFTSSIKDILIQFTNEETELRYGKQWAPLDATELDAYLVTLLIQGVYHDGTVPISELWRESDGKKIYQARIPQERFAQVTCSLRFNENRARNERLKTDKMAHVREVFDLWSDRLRSSSFPYQHMCVDEQLFPFKGRCGFKQYIPTKPRSYYDL</sequence>
<reference evidence="2 3" key="1">
    <citation type="journal article" date="2016" name="Nat. Commun.">
        <title>Extremotolerant tardigrade genome and improved radiotolerance of human cultured cells by tardigrade-unique protein.</title>
        <authorList>
            <person name="Hashimoto T."/>
            <person name="Horikawa D.D."/>
            <person name="Saito Y."/>
            <person name="Kuwahara H."/>
            <person name="Kozuka-Hata H."/>
            <person name="Shin-I T."/>
            <person name="Minakuchi Y."/>
            <person name="Ohishi K."/>
            <person name="Motoyama A."/>
            <person name="Aizu T."/>
            <person name="Enomoto A."/>
            <person name="Kondo K."/>
            <person name="Tanaka S."/>
            <person name="Hara Y."/>
            <person name="Koshikawa S."/>
            <person name="Sagara H."/>
            <person name="Miura T."/>
            <person name="Yokobori S."/>
            <person name="Miyagawa K."/>
            <person name="Suzuki Y."/>
            <person name="Kubo T."/>
            <person name="Oyama M."/>
            <person name="Kohara Y."/>
            <person name="Fujiyama A."/>
            <person name="Arakawa K."/>
            <person name="Katayama T."/>
            <person name="Toyoda A."/>
            <person name="Kunieda T."/>
        </authorList>
    </citation>
    <scope>NUCLEOTIDE SEQUENCE [LARGE SCALE GENOMIC DNA]</scope>
    <source>
        <strain evidence="2 3">YOKOZUNA-1</strain>
    </source>
</reference>